<reference evidence="1" key="1">
    <citation type="submission" date="2024-04" db="UniProtKB">
        <authorList>
            <consortium name="EnsemblMetazoa"/>
        </authorList>
    </citation>
    <scope>IDENTIFICATION</scope>
    <source>
        <strain evidence="1">EBRO</strain>
    </source>
</reference>
<evidence type="ECO:0000313" key="2">
    <source>
        <dbReference type="Proteomes" id="UP000075880"/>
    </source>
</evidence>
<dbReference type="EnsemblMetazoa" id="ENSAATROPT003179">
    <property type="protein sequence ID" value="ENSAATROPP003052"/>
    <property type="gene ID" value="ENSAATROPG002520"/>
</dbReference>
<dbReference type="AlphaFoldDB" id="A0AAG5CW19"/>
<proteinExistence type="predicted"/>
<keyword evidence="2" id="KW-1185">Reference proteome</keyword>
<dbReference type="Proteomes" id="UP000075880">
    <property type="component" value="Unassembled WGS sequence"/>
</dbReference>
<dbReference type="PROSITE" id="PS00198">
    <property type="entry name" value="4FE4S_FER_1"/>
    <property type="match status" value="1"/>
</dbReference>
<name>A0AAG5CW19_ANOAO</name>
<protein>
    <submittedName>
        <fullName evidence="1">Uncharacterized protein</fullName>
    </submittedName>
</protein>
<sequence length="55" mass="6182">RCARRSVCHRCASCAQYCPVLTCVLQRFNATRVSGSKFNGKCVFMSDIDVNVRSH</sequence>
<organism evidence="1 2">
    <name type="scientific">Anopheles atroparvus</name>
    <name type="common">European mosquito</name>
    <dbReference type="NCBI Taxonomy" id="41427"/>
    <lineage>
        <taxon>Eukaryota</taxon>
        <taxon>Metazoa</taxon>
        <taxon>Ecdysozoa</taxon>
        <taxon>Arthropoda</taxon>
        <taxon>Hexapoda</taxon>
        <taxon>Insecta</taxon>
        <taxon>Pterygota</taxon>
        <taxon>Neoptera</taxon>
        <taxon>Endopterygota</taxon>
        <taxon>Diptera</taxon>
        <taxon>Nematocera</taxon>
        <taxon>Culicoidea</taxon>
        <taxon>Culicidae</taxon>
        <taxon>Anophelinae</taxon>
        <taxon>Anopheles</taxon>
    </lineage>
</organism>
<evidence type="ECO:0000313" key="1">
    <source>
        <dbReference type="EnsemblMetazoa" id="ENSAATROPP003052"/>
    </source>
</evidence>
<accession>A0AAG5CW19</accession>
<dbReference type="InterPro" id="IPR017900">
    <property type="entry name" value="4Fe4S_Fe_S_CS"/>
</dbReference>